<protein>
    <submittedName>
        <fullName evidence="3">Membrane protein</fullName>
    </submittedName>
</protein>
<name>A0A8E1UR92_9BACT</name>
<keyword evidence="1" id="KW-0732">Signal</keyword>
<feature type="signal peptide" evidence="1">
    <location>
        <begin position="1"/>
        <end position="19"/>
    </location>
</feature>
<dbReference type="SUPFAM" id="SSF56925">
    <property type="entry name" value="OMPA-like"/>
    <property type="match status" value="1"/>
</dbReference>
<organism evidence="3 4">
    <name type="scientific">Xylanibacter rarus</name>
    <dbReference type="NCBI Taxonomy" id="1676614"/>
    <lineage>
        <taxon>Bacteria</taxon>
        <taxon>Pseudomonadati</taxon>
        <taxon>Bacteroidota</taxon>
        <taxon>Bacteroidia</taxon>
        <taxon>Bacteroidales</taxon>
        <taxon>Prevotellaceae</taxon>
        <taxon>Xylanibacter</taxon>
    </lineage>
</organism>
<dbReference type="InterPro" id="IPR045743">
    <property type="entry name" value="DUF6089"/>
</dbReference>
<proteinExistence type="predicted"/>
<dbReference type="Gene3D" id="2.40.160.20">
    <property type="match status" value="1"/>
</dbReference>
<sequence length="226" mass="25086">MRKILLCIIVSALSLCAMAQDDNEYKMEIGVGAGMVAYEGDFNGNVTKNMQPMASLILRRVINPYMGLKLDLSYGKLKGSSAGLETWYPEYSDNPVEFSNTLIDLGITYEYNFWPYGTGREYRGAKRLTPFIFLGLGATYVKADADNVFTANLPLGLGVKYKIGSRLNLGLEWAVHFSLSDKLDGVADPYCIKSSGLFKNTDCYSALKLTLTYSFMPKCITCNKDD</sequence>
<evidence type="ECO:0000313" key="3">
    <source>
        <dbReference type="EMBL" id="KOO67987.1"/>
    </source>
</evidence>
<dbReference type="OrthoDB" id="654178at2"/>
<gene>
    <name evidence="3" type="ORF">ACU52_10270</name>
</gene>
<accession>A0A8E1UR92</accession>
<feature type="chain" id="PRO_5034384703" evidence="1">
    <location>
        <begin position="20"/>
        <end position="226"/>
    </location>
</feature>
<evidence type="ECO:0000313" key="4">
    <source>
        <dbReference type="Proteomes" id="UP000036951"/>
    </source>
</evidence>
<comment type="caution">
    <text evidence="3">The sequence shown here is derived from an EMBL/GenBank/DDBJ whole genome shotgun (WGS) entry which is preliminary data.</text>
</comment>
<evidence type="ECO:0000256" key="1">
    <source>
        <dbReference type="SAM" id="SignalP"/>
    </source>
</evidence>
<feature type="domain" description="DUF6089" evidence="2">
    <location>
        <begin position="14"/>
        <end position="223"/>
    </location>
</feature>
<dbReference type="EMBL" id="LFQU01000020">
    <property type="protein sequence ID" value="KOO67987.1"/>
    <property type="molecule type" value="Genomic_DNA"/>
</dbReference>
<dbReference type="Proteomes" id="UP000036951">
    <property type="component" value="Unassembled WGS sequence"/>
</dbReference>
<dbReference type="InterPro" id="IPR011250">
    <property type="entry name" value="OMP/PagP_B-barrel"/>
</dbReference>
<dbReference type="AlphaFoldDB" id="A0A8E1UR92"/>
<keyword evidence="4" id="KW-1185">Reference proteome</keyword>
<dbReference type="Pfam" id="PF19573">
    <property type="entry name" value="DUF6089"/>
    <property type="match status" value="1"/>
</dbReference>
<dbReference type="RefSeq" id="WP_021853548.1">
    <property type="nucleotide sequence ID" value="NZ_DAWBWQ010000104.1"/>
</dbReference>
<reference evidence="3 4" key="1">
    <citation type="submission" date="2015-06" db="EMBL/GenBank/DDBJ databases">
        <title>Prevotella sp. 109, sp. nov., a novel member of the family Prevotellaceae isolated from human faeces.</title>
        <authorList>
            <person name="Shkoporov A.N."/>
            <person name="Chaplin A.V."/>
            <person name="Kafarskaia L.I."/>
            <person name="Efimov B.A."/>
        </authorList>
    </citation>
    <scope>NUCLEOTIDE SEQUENCE [LARGE SCALE GENOMIC DNA]</scope>
    <source>
        <strain evidence="3 4">109</strain>
    </source>
</reference>
<evidence type="ECO:0000259" key="2">
    <source>
        <dbReference type="Pfam" id="PF19573"/>
    </source>
</evidence>